<reference evidence="1" key="1">
    <citation type="submission" date="2020-10" db="EMBL/GenBank/DDBJ databases">
        <authorList>
            <person name="Kusch S."/>
        </authorList>
    </citation>
    <scope>NUCLEOTIDE SEQUENCE</scope>
    <source>
        <strain evidence="1">SwB9</strain>
    </source>
</reference>
<name>A0A8H2ZRD1_9HELO</name>
<evidence type="ECO:0000313" key="2">
    <source>
        <dbReference type="Proteomes" id="UP000624404"/>
    </source>
</evidence>
<dbReference type="EMBL" id="CAJHIA010000032">
    <property type="protein sequence ID" value="CAD6448743.1"/>
    <property type="molecule type" value="Genomic_DNA"/>
</dbReference>
<accession>A0A8H2ZRD1</accession>
<proteinExistence type="predicted"/>
<sequence length="76" mass="8561">MFPSSRGLEKHEHQIQGRRANLLGPEMIFELAIKAMLFTHYGLVGRWLALTGAVAAPVMVRLRNQGSVERIIAYNK</sequence>
<protein>
    <submittedName>
        <fullName evidence="1">F14b7a26-6b1f-4fab-8394-2ed62f1eb282-CDS</fullName>
    </submittedName>
</protein>
<gene>
    <name evidence="1" type="ORF">SCLTRI_LOCUS8536</name>
</gene>
<comment type="caution">
    <text evidence="1">The sequence shown here is derived from an EMBL/GenBank/DDBJ whole genome shotgun (WGS) entry which is preliminary data.</text>
</comment>
<dbReference type="OrthoDB" id="10447288at2759"/>
<dbReference type="AlphaFoldDB" id="A0A8H2ZRD1"/>
<evidence type="ECO:0000313" key="1">
    <source>
        <dbReference type="EMBL" id="CAD6448743.1"/>
    </source>
</evidence>
<dbReference type="Proteomes" id="UP000624404">
    <property type="component" value="Unassembled WGS sequence"/>
</dbReference>
<keyword evidence="2" id="KW-1185">Reference proteome</keyword>
<organism evidence="1 2">
    <name type="scientific">Sclerotinia trifoliorum</name>
    <dbReference type="NCBI Taxonomy" id="28548"/>
    <lineage>
        <taxon>Eukaryota</taxon>
        <taxon>Fungi</taxon>
        <taxon>Dikarya</taxon>
        <taxon>Ascomycota</taxon>
        <taxon>Pezizomycotina</taxon>
        <taxon>Leotiomycetes</taxon>
        <taxon>Helotiales</taxon>
        <taxon>Sclerotiniaceae</taxon>
        <taxon>Sclerotinia</taxon>
    </lineage>
</organism>